<keyword evidence="4" id="KW-1185">Reference proteome</keyword>
<comment type="caution">
    <text evidence="3">The sequence shown here is derived from an EMBL/GenBank/DDBJ whole genome shotgun (WGS) entry which is preliminary data.</text>
</comment>
<dbReference type="InterPro" id="IPR035959">
    <property type="entry name" value="RutC-like_sf"/>
</dbReference>
<dbReference type="Gene3D" id="3.30.1330.40">
    <property type="entry name" value="RutC-like"/>
    <property type="match status" value="1"/>
</dbReference>
<sequence length="379" mass="40561">MVGRAETRIASRAEHGQLRGAPSPPGGATTVQLPMPPSGGRDGRVSISNGNAGSTKRQGHREIPLRTLYVTNRRSFREWLLVGRGFAGGSLLQVSLRLPSRLLDGWLGRQNPPTFGCGRAVPPLPAAGGQWAVGGRQLAGLRRAEEGTSSNVPTRRHSYVFQTTGAHIYSRPPPGLLETSLPLKTLTVGTHRNPLPCLVPPIEAHALPPPTHSGRAVALASSFPARARASQPLLRVPRAQTFTPIPVLSRAKSTMADQTNIFTKEAPAPVGPYSQAVKTPHAIYCSGQIPLTPEGTMVEGTIADKTRQCCTNLEAVLKEAGSSIPKVVKCNIFLSSMDHFAEMNSVYEQFFTHKPARSCVAVKTLPKNVDVEIEAVALP</sequence>
<evidence type="ECO:0000256" key="1">
    <source>
        <dbReference type="ARBA" id="ARBA00010552"/>
    </source>
</evidence>
<gene>
    <name evidence="3" type="ORF">Purlil1_11439</name>
</gene>
<dbReference type="InterPro" id="IPR006175">
    <property type="entry name" value="YjgF/YER057c/UK114"/>
</dbReference>
<evidence type="ECO:0008006" key="5">
    <source>
        <dbReference type="Google" id="ProtNLM"/>
    </source>
</evidence>
<reference evidence="3 4" key="1">
    <citation type="journal article" date="2024" name="Microbiol. Resour. Announc.">
        <title>Genome annotations for the ascomycete fungi Trichoderma harzianum, Trichoderma aggressivum, and Purpureocillium lilacinum.</title>
        <authorList>
            <person name="Beijen E.P.W."/>
            <person name="Ohm R.A."/>
        </authorList>
    </citation>
    <scope>NUCLEOTIDE SEQUENCE [LARGE SCALE GENOMIC DNA]</scope>
    <source>
        <strain evidence="3 4">CBS 150709</strain>
    </source>
</reference>
<proteinExistence type="inferred from homology"/>
<dbReference type="NCBIfam" id="TIGR00004">
    <property type="entry name" value="Rid family detoxifying hydrolase"/>
    <property type="match status" value="1"/>
</dbReference>
<dbReference type="PROSITE" id="PS01094">
    <property type="entry name" value="UPF0076"/>
    <property type="match status" value="1"/>
</dbReference>
<dbReference type="Pfam" id="PF01042">
    <property type="entry name" value="Ribonuc_L-PSP"/>
    <property type="match status" value="1"/>
</dbReference>
<dbReference type="PANTHER" id="PTHR11803:SF58">
    <property type="entry name" value="PROTEIN HMF1-RELATED"/>
    <property type="match status" value="1"/>
</dbReference>
<feature type="region of interest" description="Disordered" evidence="2">
    <location>
        <begin position="1"/>
        <end position="60"/>
    </location>
</feature>
<dbReference type="EMBL" id="JAWRVI010000069">
    <property type="protein sequence ID" value="KAK4081938.1"/>
    <property type="molecule type" value="Genomic_DNA"/>
</dbReference>
<dbReference type="SUPFAM" id="SSF55298">
    <property type="entry name" value="YjgF-like"/>
    <property type="match status" value="1"/>
</dbReference>
<dbReference type="PANTHER" id="PTHR11803">
    <property type="entry name" value="2-IMINOBUTANOATE/2-IMINOPROPANOATE DEAMINASE RIDA"/>
    <property type="match status" value="1"/>
</dbReference>
<feature type="compositionally biased region" description="Basic and acidic residues" evidence="2">
    <location>
        <begin position="1"/>
        <end position="17"/>
    </location>
</feature>
<organism evidence="3 4">
    <name type="scientific">Purpureocillium lilacinum</name>
    <name type="common">Paecilomyces lilacinus</name>
    <dbReference type="NCBI Taxonomy" id="33203"/>
    <lineage>
        <taxon>Eukaryota</taxon>
        <taxon>Fungi</taxon>
        <taxon>Dikarya</taxon>
        <taxon>Ascomycota</taxon>
        <taxon>Pezizomycotina</taxon>
        <taxon>Sordariomycetes</taxon>
        <taxon>Hypocreomycetidae</taxon>
        <taxon>Hypocreales</taxon>
        <taxon>Ophiocordycipitaceae</taxon>
        <taxon>Purpureocillium</taxon>
    </lineage>
</organism>
<dbReference type="Proteomes" id="UP001287286">
    <property type="component" value="Unassembled WGS sequence"/>
</dbReference>
<accession>A0ABR0BJZ0</accession>
<dbReference type="CDD" id="cd00448">
    <property type="entry name" value="YjgF_YER057c_UK114_family"/>
    <property type="match status" value="1"/>
</dbReference>
<comment type="similarity">
    <text evidence="1">Belongs to the RutC family.</text>
</comment>
<feature type="compositionally biased region" description="Polar residues" evidence="2">
    <location>
        <begin position="46"/>
        <end position="56"/>
    </location>
</feature>
<evidence type="ECO:0000256" key="2">
    <source>
        <dbReference type="SAM" id="MobiDB-lite"/>
    </source>
</evidence>
<dbReference type="InterPro" id="IPR019897">
    <property type="entry name" value="RidA_CS"/>
</dbReference>
<evidence type="ECO:0000313" key="4">
    <source>
        <dbReference type="Proteomes" id="UP001287286"/>
    </source>
</evidence>
<name>A0ABR0BJZ0_PURLI</name>
<protein>
    <recommendedName>
        <fullName evidence="5">Protein HMF1</fullName>
    </recommendedName>
</protein>
<evidence type="ECO:0000313" key="3">
    <source>
        <dbReference type="EMBL" id="KAK4081938.1"/>
    </source>
</evidence>
<dbReference type="InterPro" id="IPR006056">
    <property type="entry name" value="RidA"/>
</dbReference>